<reference evidence="4" key="1">
    <citation type="submission" date="2017-09" db="EMBL/GenBank/DDBJ databases">
        <title>Depth-based differentiation of microbial function through sediment-hosted aquifers and enrichment of novel symbionts in the deep terrestrial subsurface.</title>
        <authorList>
            <person name="Probst A.J."/>
            <person name="Ladd B."/>
            <person name="Jarett J.K."/>
            <person name="Geller-Mcgrath D.E."/>
            <person name="Sieber C.M.K."/>
            <person name="Emerson J.B."/>
            <person name="Anantharaman K."/>
            <person name="Thomas B.C."/>
            <person name="Malmstrom R."/>
            <person name="Stieglmeier M."/>
            <person name="Klingl A."/>
            <person name="Woyke T."/>
            <person name="Ryan C.M."/>
            <person name="Banfield J.F."/>
        </authorList>
    </citation>
    <scope>NUCLEOTIDE SEQUENCE [LARGE SCALE GENOMIC DNA]</scope>
</reference>
<feature type="chain" id="PRO_5014902198" description="Peptidase C39-like domain-containing protein" evidence="2">
    <location>
        <begin position="28"/>
        <end position="394"/>
    </location>
</feature>
<dbReference type="Gene3D" id="6.10.250.3150">
    <property type="match status" value="1"/>
</dbReference>
<protein>
    <recommendedName>
        <fullName evidence="5">Peptidase C39-like domain-containing protein</fullName>
    </recommendedName>
</protein>
<dbReference type="EMBL" id="PEVA01000228">
    <property type="protein sequence ID" value="PIV07916.1"/>
    <property type="molecule type" value="Genomic_DNA"/>
</dbReference>
<keyword evidence="2" id="KW-0732">Signal</keyword>
<comment type="caution">
    <text evidence="3">The sequence shown here is derived from an EMBL/GenBank/DDBJ whole genome shotgun (WGS) entry which is preliminary data.</text>
</comment>
<proteinExistence type="predicted"/>
<sequence>MSRSLKKTLSIFLLLILCLMTVRSVGADTAELIKEYEKKLVDIRQQKNTLSTQIQEMDTQMYLTGLTIQRSEAKIIETQSEIEKLGSRIDNLDSSLNTLSKLLLQQITKSYKMRSISLVELLFETKDMNDLTNKIKYLRSSQNNNQKLLIQVQEAKSSYEEQKVIREQKKQELDELIKNLEAQKIALKTQQAEKQKLLVDTNNDEVVYQNLLALAEAQRKGFVSFVETSGGDSIIAANAFGSGSDGAYYSQRDARWASQGIGYSSESILRVGCLLTSIAMFGKKHGDNVTPSDIASNPFRFSGSTAYMKKPWSGVAGKTYSDFYGSRANINQELDNGNYVIVGVYRYSCEAGGNHFVLLTKRDGDDYIMHDPIYGPDLKFSSHYSTICSAATFK</sequence>
<accession>A0A2M7BQZ7</accession>
<organism evidence="3 4">
    <name type="scientific">Candidatus Roizmanbacteria bacterium CG03_land_8_20_14_0_80_39_12</name>
    <dbReference type="NCBI Taxonomy" id="1974847"/>
    <lineage>
        <taxon>Bacteria</taxon>
        <taxon>Candidatus Roizmaniibacteriota</taxon>
    </lineage>
</organism>
<evidence type="ECO:0000313" key="4">
    <source>
        <dbReference type="Proteomes" id="UP000230119"/>
    </source>
</evidence>
<dbReference type="AlphaFoldDB" id="A0A2M7BQZ7"/>
<dbReference type="Proteomes" id="UP000230119">
    <property type="component" value="Unassembled WGS sequence"/>
</dbReference>
<evidence type="ECO:0000256" key="2">
    <source>
        <dbReference type="SAM" id="SignalP"/>
    </source>
</evidence>
<feature type="coiled-coil region" evidence="1">
    <location>
        <begin position="33"/>
        <end position="88"/>
    </location>
</feature>
<feature type="signal peptide" evidence="2">
    <location>
        <begin position="1"/>
        <end position="27"/>
    </location>
</feature>
<evidence type="ECO:0008006" key="5">
    <source>
        <dbReference type="Google" id="ProtNLM"/>
    </source>
</evidence>
<keyword evidence="1" id="KW-0175">Coiled coil</keyword>
<evidence type="ECO:0000313" key="3">
    <source>
        <dbReference type="EMBL" id="PIV07916.1"/>
    </source>
</evidence>
<evidence type="ECO:0000256" key="1">
    <source>
        <dbReference type="SAM" id="Coils"/>
    </source>
</evidence>
<name>A0A2M7BQZ7_9BACT</name>
<dbReference type="Gene3D" id="3.90.70.10">
    <property type="entry name" value="Cysteine proteinases"/>
    <property type="match status" value="1"/>
</dbReference>
<feature type="coiled-coil region" evidence="1">
    <location>
        <begin position="138"/>
        <end position="197"/>
    </location>
</feature>
<gene>
    <name evidence="3" type="ORF">COS52_05495</name>
</gene>